<proteinExistence type="predicted"/>
<dbReference type="Proteomes" id="UP000198704">
    <property type="component" value="Unassembled WGS sequence"/>
</dbReference>
<protein>
    <submittedName>
        <fullName evidence="2">Uncharacterized protein</fullName>
    </submittedName>
</protein>
<feature type="signal peptide" evidence="1">
    <location>
        <begin position="1"/>
        <end position="26"/>
    </location>
</feature>
<keyword evidence="3" id="KW-1185">Reference proteome</keyword>
<dbReference type="OrthoDB" id="7976848at2"/>
<keyword evidence="1" id="KW-0732">Signal</keyword>
<gene>
    <name evidence="2" type="ORF">SAMN05216360_10631</name>
</gene>
<feature type="chain" id="PRO_5011724715" evidence="1">
    <location>
        <begin position="27"/>
        <end position="340"/>
    </location>
</feature>
<accession>A0A1G9Z0J9</accession>
<evidence type="ECO:0000313" key="2">
    <source>
        <dbReference type="EMBL" id="SDN14321.1"/>
    </source>
</evidence>
<evidence type="ECO:0000256" key="1">
    <source>
        <dbReference type="SAM" id="SignalP"/>
    </source>
</evidence>
<dbReference type="AlphaFoldDB" id="A0A1G9Z0J9"/>
<organism evidence="2 3">
    <name type="scientific">Methylobacterium phyllostachyos</name>
    <dbReference type="NCBI Taxonomy" id="582672"/>
    <lineage>
        <taxon>Bacteria</taxon>
        <taxon>Pseudomonadati</taxon>
        <taxon>Pseudomonadota</taxon>
        <taxon>Alphaproteobacteria</taxon>
        <taxon>Hyphomicrobiales</taxon>
        <taxon>Methylobacteriaceae</taxon>
        <taxon>Methylobacterium</taxon>
    </lineage>
</organism>
<evidence type="ECO:0000313" key="3">
    <source>
        <dbReference type="Proteomes" id="UP000198704"/>
    </source>
</evidence>
<name>A0A1G9Z0J9_9HYPH</name>
<sequence>MRIRIGLMVLPSLLGLAGGVPLVAEAEAPNQPPVAAPAWPPTFSRNVQGSGLPGIDGGHAFLWNRPPGFDPVSTLRVDRHIPEGSGEPGHTYKALWALGTSGPNNAGYEWTITGELHNRTLASTGAQNVAVNGTVFKEPNGIGPVGPSWAGNFNCVDTTGEADPVASCIGAEIDVSAQSPTTDRNRQRVGLQISTGGVPGAHTGYGILMGNLPGSVTDRGVSFQGEGAYGIGIDAAAARFTGVPLLLASGQMIGLDGTKDGAFSRKLGFDGRTLVYGGTDPVFRVGDTGQVEAASFREVQPRPPVSSHDACLPGDHAWDTAYEYRCIAPNHWKRAMLSDW</sequence>
<reference evidence="3" key="1">
    <citation type="submission" date="2016-10" db="EMBL/GenBank/DDBJ databases">
        <authorList>
            <person name="Varghese N."/>
            <person name="Submissions S."/>
        </authorList>
    </citation>
    <scope>NUCLEOTIDE SEQUENCE [LARGE SCALE GENOMIC DNA]</scope>
    <source>
        <strain evidence="3">BL47</strain>
    </source>
</reference>
<dbReference type="EMBL" id="FNHS01000006">
    <property type="protein sequence ID" value="SDN14321.1"/>
    <property type="molecule type" value="Genomic_DNA"/>
</dbReference>
<dbReference type="STRING" id="582672.SAMN05216360_10631"/>